<dbReference type="AlphaFoldDB" id="A0A9X2KUA8"/>
<dbReference type="CDD" id="cd01700">
    <property type="entry name" value="PolY_Pol_V_umuC"/>
    <property type="match status" value="1"/>
</dbReference>
<reference evidence="7" key="2">
    <citation type="submission" date="2023-01" db="EMBL/GenBank/DDBJ databases">
        <title>Gilvimarinus xylanilyticus HB14 isolated from Caulerpa lentillifera aquaculture base in Hainan, China.</title>
        <authorList>
            <person name="Zhang Y.-J."/>
        </authorList>
    </citation>
    <scope>NUCLEOTIDE SEQUENCE</scope>
    <source>
        <strain evidence="7">HB14</strain>
    </source>
</reference>
<dbReference type="InterPro" id="IPR017961">
    <property type="entry name" value="DNA_pol_Y-fam_little_finger"/>
</dbReference>
<dbReference type="InterPro" id="IPR043502">
    <property type="entry name" value="DNA/RNA_pol_sf"/>
</dbReference>
<gene>
    <name evidence="7" type="ORF">M6D89_12180</name>
</gene>
<dbReference type="PANTHER" id="PTHR11076:SF34">
    <property type="entry name" value="PROTEIN UMUC"/>
    <property type="match status" value="1"/>
</dbReference>
<comment type="similarity">
    <text evidence="1">Belongs to the DNA polymerase type-Y family.</text>
</comment>
<keyword evidence="2" id="KW-0227">DNA damage</keyword>
<dbReference type="EMBL" id="JAMFTH010000004">
    <property type="protein sequence ID" value="MCP8900057.1"/>
    <property type="molecule type" value="Genomic_DNA"/>
</dbReference>
<dbReference type="Pfam" id="PF13438">
    <property type="entry name" value="DUF4113"/>
    <property type="match status" value="1"/>
</dbReference>
<keyword evidence="3" id="KW-0741">SOS mutagenesis</keyword>
<name>A0A9X2KUA8_9GAMM</name>
<dbReference type="Pfam" id="PF11799">
    <property type="entry name" value="IMS_C"/>
    <property type="match status" value="1"/>
</dbReference>
<keyword evidence="8" id="KW-1185">Reference proteome</keyword>
<dbReference type="PROSITE" id="PS50173">
    <property type="entry name" value="UMUC"/>
    <property type="match status" value="1"/>
</dbReference>
<dbReference type="GO" id="GO:0005829">
    <property type="term" value="C:cytosol"/>
    <property type="evidence" value="ECO:0007669"/>
    <property type="project" value="TreeGrafter"/>
</dbReference>
<dbReference type="RefSeq" id="WP_253968354.1">
    <property type="nucleotide sequence ID" value="NZ_JAMFTH010000004.1"/>
</dbReference>
<evidence type="ECO:0000256" key="1">
    <source>
        <dbReference type="ARBA" id="ARBA00010945"/>
    </source>
</evidence>
<evidence type="ECO:0000256" key="5">
    <source>
        <dbReference type="ARBA" id="ARBA00023236"/>
    </source>
</evidence>
<organism evidence="7 8">
    <name type="scientific">Gilvimarinus xylanilyticus</name>
    <dbReference type="NCBI Taxonomy" id="2944139"/>
    <lineage>
        <taxon>Bacteria</taxon>
        <taxon>Pseudomonadati</taxon>
        <taxon>Pseudomonadota</taxon>
        <taxon>Gammaproteobacteria</taxon>
        <taxon>Cellvibrionales</taxon>
        <taxon>Cellvibrionaceae</taxon>
        <taxon>Gilvimarinus</taxon>
    </lineage>
</organism>
<dbReference type="InterPro" id="IPR043128">
    <property type="entry name" value="Rev_trsase/Diguanyl_cyclase"/>
</dbReference>
<dbReference type="Gene3D" id="3.40.1170.60">
    <property type="match status" value="1"/>
</dbReference>
<keyword evidence="4" id="KW-0234">DNA repair</keyword>
<evidence type="ECO:0000256" key="3">
    <source>
        <dbReference type="ARBA" id="ARBA00023199"/>
    </source>
</evidence>
<dbReference type="GO" id="GO:0003684">
    <property type="term" value="F:damaged DNA binding"/>
    <property type="evidence" value="ECO:0007669"/>
    <property type="project" value="InterPro"/>
</dbReference>
<dbReference type="Gene3D" id="1.10.150.20">
    <property type="entry name" value="5' to 3' exonuclease, C-terminal subdomain"/>
    <property type="match status" value="1"/>
</dbReference>
<dbReference type="Proteomes" id="UP001139319">
    <property type="component" value="Unassembled WGS sequence"/>
</dbReference>
<dbReference type="Gene3D" id="3.30.70.270">
    <property type="match status" value="1"/>
</dbReference>
<dbReference type="PANTHER" id="PTHR11076">
    <property type="entry name" value="DNA REPAIR POLYMERASE UMUC / TRANSFERASE FAMILY MEMBER"/>
    <property type="match status" value="1"/>
</dbReference>
<dbReference type="Pfam" id="PF00817">
    <property type="entry name" value="IMS"/>
    <property type="match status" value="1"/>
</dbReference>
<dbReference type="InterPro" id="IPR050116">
    <property type="entry name" value="DNA_polymerase-Y"/>
</dbReference>
<dbReference type="GO" id="GO:0009432">
    <property type="term" value="P:SOS response"/>
    <property type="evidence" value="ECO:0007669"/>
    <property type="project" value="UniProtKB-KW"/>
</dbReference>
<reference evidence="7" key="1">
    <citation type="submission" date="2022-05" db="EMBL/GenBank/DDBJ databases">
        <authorList>
            <person name="Sun H.-N."/>
        </authorList>
    </citation>
    <scope>NUCLEOTIDE SEQUENCE</scope>
    <source>
        <strain evidence="7">HB14</strain>
    </source>
</reference>
<evidence type="ECO:0000259" key="6">
    <source>
        <dbReference type="PROSITE" id="PS50173"/>
    </source>
</evidence>
<dbReference type="GO" id="GO:0003887">
    <property type="term" value="F:DNA-directed DNA polymerase activity"/>
    <property type="evidence" value="ECO:0007669"/>
    <property type="project" value="TreeGrafter"/>
</dbReference>
<protein>
    <submittedName>
        <fullName evidence="7">Y-family DNA polymerase</fullName>
    </submittedName>
</protein>
<feature type="domain" description="UmuC" evidence="6">
    <location>
        <begin position="2"/>
        <end position="185"/>
    </location>
</feature>
<evidence type="ECO:0000313" key="7">
    <source>
        <dbReference type="EMBL" id="MCP8900057.1"/>
    </source>
</evidence>
<dbReference type="InterPro" id="IPR001126">
    <property type="entry name" value="UmuC"/>
</dbReference>
<comment type="caution">
    <text evidence="7">The sequence shown here is derived from an EMBL/GenBank/DDBJ whole genome shotgun (WGS) entry which is preliminary data.</text>
</comment>
<dbReference type="SUPFAM" id="SSF56672">
    <property type="entry name" value="DNA/RNA polymerases"/>
    <property type="match status" value="1"/>
</dbReference>
<accession>A0A9X2KUA8</accession>
<dbReference type="GO" id="GO:0042276">
    <property type="term" value="P:error-prone translesion synthesis"/>
    <property type="evidence" value="ECO:0007669"/>
    <property type="project" value="TreeGrafter"/>
</dbReference>
<dbReference type="GO" id="GO:0006281">
    <property type="term" value="P:DNA repair"/>
    <property type="evidence" value="ECO:0007669"/>
    <property type="project" value="UniProtKB-KW"/>
</dbReference>
<keyword evidence="5" id="KW-0742">SOS response</keyword>
<sequence>MFALVDCNSFYASCEQVFRPDLRGRPVVVLSNNDGFIVARSKEAKALGIPDLEPVWKVDHLLRKHKVAVFSSNYPLYGDLSSRVVTTLRQYAAEIEVYSIDEVFVRPWAADGDLKALGHTMKNAVWRDVRIPVGVGMASSKTLAKLANRAAKKVHALEHVCVVSTETQRQWLLKRADIEDIWGVGRRLGKQLRYLGINTAWELSNADVKWLRKRFSVCLERTIEELNGVSCLELEEAPPAKKQIYCTRSFGEKATALPPVLQATALYATRAAVKLRKQKHLVKLIHVFLQTSPFDKNHYARSCTIQLPYPTDDTRLIVAAAQRGAKHLFKEGYQFLKSGVGLVDIVDKTYLQSDMFTPAQPPKADALMSVMDSINAKYGTGSVHTAAEGVKKKWAMRQSYRSPSYTTSWNALPRIQC</sequence>
<evidence type="ECO:0000256" key="2">
    <source>
        <dbReference type="ARBA" id="ARBA00022763"/>
    </source>
</evidence>
<dbReference type="InterPro" id="IPR025188">
    <property type="entry name" value="DUF4113"/>
</dbReference>
<proteinExistence type="inferred from homology"/>
<dbReference type="NCBIfam" id="NF002955">
    <property type="entry name" value="PRK03609.1"/>
    <property type="match status" value="1"/>
</dbReference>
<evidence type="ECO:0000313" key="8">
    <source>
        <dbReference type="Proteomes" id="UP001139319"/>
    </source>
</evidence>
<evidence type="ECO:0000256" key="4">
    <source>
        <dbReference type="ARBA" id="ARBA00023204"/>
    </source>
</evidence>